<feature type="compositionally biased region" description="Low complexity" evidence="1">
    <location>
        <begin position="135"/>
        <end position="156"/>
    </location>
</feature>
<reference evidence="2 3" key="1">
    <citation type="journal article" date="2014" name="Genome Announc.">
        <title>Draft Genome Sequence of the Antitrypanosomally Active Sponge-Associated Bacterium Actinokineospora sp. Strain EG49.</title>
        <authorList>
            <person name="Harjes J."/>
            <person name="Ryu T."/>
            <person name="Abdelmohsen U.R."/>
            <person name="Moitinho-Silva L."/>
            <person name="Horn H."/>
            <person name="Ravasi T."/>
            <person name="Hentschel U."/>
        </authorList>
    </citation>
    <scope>NUCLEOTIDE SEQUENCE [LARGE SCALE GENOMIC DNA]</scope>
    <source>
        <strain evidence="2 3">EG49</strain>
    </source>
</reference>
<evidence type="ECO:0000313" key="2">
    <source>
        <dbReference type="EMBL" id="EWC62547.1"/>
    </source>
</evidence>
<organism evidence="2 3">
    <name type="scientific">Actinokineospora spheciospongiae</name>
    <dbReference type="NCBI Taxonomy" id="909613"/>
    <lineage>
        <taxon>Bacteria</taxon>
        <taxon>Bacillati</taxon>
        <taxon>Actinomycetota</taxon>
        <taxon>Actinomycetes</taxon>
        <taxon>Pseudonocardiales</taxon>
        <taxon>Pseudonocardiaceae</taxon>
        <taxon>Actinokineospora</taxon>
    </lineage>
</organism>
<name>W7J0K2_9PSEU</name>
<dbReference type="Proteomes" id="UP000019277">
    <property type="component" value="Unassembled WGS sequence"/>
</dbReference>
<evidence type="ECO:0000313" key="3">
    <source>
        <dbReference type="Proteomes" id="UP000019277"/>
    </source>
</evidence>
<dbReference type="AlphaFoldDB" id="W7J0K2"/>
<dbReference type="STRING" id="909613.UO65_2137"/>
<comment type="caution">
    <text evidence="2">The sequence shown here is derived from an EMBL/GenBank/DDBJ whole genome shotgun (WGS) entry which is preliminary data.</text>
</comment>
<protein>
    <submittedName>
        <fullName evidence="2">Uncharacterized protein</fullName>
    </submittedName>
</protein>
<dbReference type="EMBL" id="AYXG01000076">
    <property type="protein sequence ID" value="EWC62547.1"/>
    <property type="molecule type" value="Genomic_DNA"/>
</dbReference>
<evidence type="ECO:0000256" key="1">
    <source>
        <dbReference type="SAM" id="MobiDB-lite"/>
    </source>
</evidence>
<accession>W7J0K2</accession>
<keyword evidence="3" id="KW-1185">Reference proteome</keyword>
<dbReference type="eggNOG" id="COG2114">
    <property type="taxonomic scope" value="Bacteria"/>
</dbReference>
<gene>
    <name evidence="2" type="ORF">UO65_2137</name>
</gene>
<proteinExistence type="predicted"/>
<sequence length="171" mass="17962">MLPDSEPEAVVVDRFVRELGAGLDRHNGQRVEAAKLRLRVAIHFGPVVPAENGYAGPAPVEVHRLLESAALKAALEDNPGADLALVLSDVVYRDTVHEGHTTLRPDEFESVAVELKEFSGTAWLWSQVRSGQRGTAGAAPAAPSAPGGPHVSTTVNGSVSGSDLVFGIRNG</sequence>
<feature type="region of interest" description="Disordered" evidence="1">
    <location>
        <begin position="134"/>
        <end position="156"/>
    </location>
</feature>